<dbReference type="KEGG" id="ovi:T265_04858"/>
<evidence type="ECO:0000313" key="4">
    <source>
        <dbReference type="EMBL" id="KER28254.1"/>
    </source>
</evidence>
<dbReference type="RefSeq" id="XP_009167976.1">
    <property type="nucleotide sequence ID" value="XM_009169712.1"/>
</dbReference>
<dbReference type="Pfam" id="PF01477">
    <property type="entry name" value="PLAT"/>
    <property type="match status" value="14"/>
</dbReference>
<dbReference type="OrthoDB" id="5322100at2759"/>
<comment type="caution">
    <text evidence="1">Lacks conserved residue(s) required for the propagation of feature annotation.</text>
</comment>
<keyword evidence="5" id="KW-1185">Reference proteome</keyword>
<evidence type="ECO:0000259" key="3">
    <source>
        <dbReference type="PROSITE" id="PS50095"/>
    </source>
</evidence>
<dbReference type="PANTHER" id="PTHR45901:SF7">
    <property type="entry name" value="OXYGEN-REGULATED PROTEIN 1"/>
    <property type="match status" value="1"/>
</dbReference>
<dbReference type="CTD" id="20319040"/>
<feature type="domain" description="PLAT" evidence="3">
    <location>
        <begin position="1739"/>
        <end position="1870"/>
    </location>
</feature>
<feature type="domain" description="PLAT" evidence="3">
    <location>
        <begin position="885"/>
        <end position="1004"/>
    </location>
</feature>
<dbReference type="Proteomes" id="UP000054324">
    <property type="component" value="Unassembled WGS sequence"/>
</dbReference>
<feature type="domain" description="PLAT" evidence="3">
    <location>
        <begin position="1311"/>
        <end position="1427"/>
    </location>
</feature>
<feature type="domain" description="PLAT" evidence="3">
    <location>
        <begin position="2198"/>
        <end position="2312"/>
    </location>
</feature>
<feature type="region of interest" description="Disordered" evidence="2">
    <location>
        <begin position="1227"/>
        <end position="1246"/>
    </location>
</feature>
<dbReference type="InterPro" id="IPR052970">
    <property type="entry name" value="Inner_ear_hair_cell_LOXHD"/>
</dbReference>
<feature type="domain" description="PLAT" evidence="3">
    <location>
        <begin position="205"/>
        <end position="329"/>
    </location>
</feature>
<feature type="domain" description="PLAT" evidence="3">
    <location>
        <begin position="2493"/>
        <end position="2625"/>
    </location>
</feature>
<sequence>MKFFSSEPHCSGEGGSVGIHLSISESRVRECSQPDLPRSIAFPEFRFRREEASEIEPGTATHIPIREMLYCPDQFVVKVFSNAVKDENDTRTNFSTKATSEAIADEVQSRMCANNFQMSSIKTNRKKITADEEGFQSTHICKEVQHFDVKYDGMTKEDSWLLESAQVLHPLTRRRYMFLCNHWFSLYKEDGRVERELLGVRSVETKYTILVVTGDQEGCGTDSNVFVTIHGRTGITPRIELAPELLRENSTKHLPFTRGTSSTFTVRAPSVGALTKIRISQNASGRFPHWFIERVVVTNLAHPKWTYYFNCSFWLSPSYADGKLSRLVRGFREPTGLGGEAEYRLTFYTSDRPGAGTTADVFVQLHGEVGTSREMWLNDPCWIKEHTKKPATPIRFPRGSRVKIHLAPCQQYGYLERLTVGHNNRGESPSWCLEKVIVDELRLQRVFEFPCRDWIGPPWSKQLYCSSVRSKDGYQDNWQKLPLEFRVVTGDSPDAGTTSRVFIQLQGPEENAGESQRRACSERRLSSAVSESTSSVSTSINNDSSKVHEPYITPYIWFGEGPFERGRVATFRIDLAVPVCISPIGKLYVGHDNSGDSPSWFLDKIIVDCPTTGVQQTFLGSCWLLKEKGSKKVQKLLHEDRKQRKHFEPKIPWLLSVFTSDRPQADTIPTVSIVLYGSSGKTKDIELNRTLLEDQTNWNPECIDTEKTLFQRGAEDVFRVNLEDIGVPYKLRVSNNGGSKIPWLLSVFTSDRPQADTIPTVSIVLYGSSGKTKDIELNRTLLEDQTNWNPECIDTEKTLFQRGAEDVFRVNLEDIGVPYKLRVSNNGGSSSSWHLDKIVLSSLNDNEEEYIFPCNRWLSQTEDDSSVTRELPATGDRILSNPEVYKYRVKLFTRPRAGLGLRGKVCVNLVGEGGDTGDRWLTVPTSEMKSGGDEQMNEFVIEAVDLKALKKLHIGHDGQHPGDGWYLSRVVVEQAKNPSKSTTFECHQWLDVSSEDGCIMKEFVSSGATECIPYEIVLFTVDRQPSDLCEFKASIQLYGMPLYRRTGVIPLSVQPEVQVNRLTLKTLRLWDEGPSHAGSWFLDNITLTVPQCGMCYTFDIHRWIYSGETSEAAGIGLSPTLTETVAKGIPYEIVLFTVDRQPSDLCEFKASIQLYGMPLYRRTGVIPLSVQPEVQVNRLTVYEEDVGRLQKVHICCKTIDNNMKWPIRRILIRKSVSYQAVSDHAKSDTRHVEGKMEPGKKSTKSSTGFDCGAAQLEFDGPCPGLLDHSQMENYWFIVDGECMQSTGNHVAVCEIPATTEDGRLLNKLTESKYEILVKAGNGSNSGKKRSMYLVLCGRDNDSAEVEYRSGKSIQPNGVDKFELTLIGLGELQTVKIRRGEAADSTDWYLEWISIKTSNSRQGLEYLFPCYFFLSRDREDGIISKELTPASSDVFRRWKDGKNIKDCIALPEAGGMATYVIRVRTGTEFGAGTNARVFIELFGEHGCTGALQLSNSRGENGRKKRNMFESGGMDSFTVRTDHVGPVTKIRIGHDSSGASSAWQVDQVEVESSELNRIWTFRCNRWLLPAARGHHVEAEFETQDELTRPLRPTMTFEVKAHTTETSGSPRMTANVFLQLFGRNGEACDPVHLTRKEGEGSPFKPGAVDTFLIETDHIPLPLQKIRLWHDGHGTQPNWNISRVELKLIHPDDQVNETMVFPCEHWLSADEGDMTLERLLYPLATVAEIQSANEEIQPEITLRQYEIHVITGDEQNAGTDANVYLTLYGENGDSGERKLAESQIHRNKFEAGNTDIFHWDLEYLGKIYKARIRHDGSGPGASWFLSRIEVHLRGAEVVSTTQEAHQSKSEPTVFYCNRWLSTQHDDCSVDRILYAHDYRETESLTSLHTSPNRLSADYPPYLSGTFIFPRSSSDEVRQTDHSVTPTVPYHVRVVTGSIKHAATPGPVWIKCIGKHGEDIGKFLLFNESRGTALRKGTTDKFVFDAPALDALSEIEASTDIFHWDLEYLGKIYKARIRHDGSGPGASWFLSRIEVHLRGAEVVSTTQEAHQSKSEPTVFYCNRWLSTQHDDCSVDRILYAHDYRETESLTSLHTSPNRLSADYPPYLSGTFIFPRSSSDEVRQTDHSVTPTVPYHVRVVTGSIKHAATPGPVWIKCIGKHGEDIGKFLLFNESRGTALRKGTTDKFVFDAPALDALSEIEAIITYQLMIATCDVESAGTDSDVYLQLFGSRGMSNERLVEKKDTFERGSVCRFQMEFEDVGDLQKIRVRQDPQGERRHWKLDRVEINKGDVTYFFETDGGQWLSTKHGNRKLNWTDMVASVNGKKQLDNADLKILVKTSNISGAGTDCGIFIQLFGEHGDSGPWRLTECQNNPTPFKNNALDEFFLRGIPELGSIARCRVWLKQKGRQHSWHCAWIEVTELLPDQYPRLARHWHFECNRWLSPKEEDRQTAWDLSCSEEFVDDPVRGHVNDLEVLQTSLATTDVVLMTERPEVEPGDVVYTVEVHTGMRKNAETSNNAWLAVSGSRGTTKTLEINNSEDSPVLQSGQTNKFDLFSPPVGTLEKLNLGLVQDQDQTILSVSAPTDMRNHDSHWFCEWVKVRDPVSRRTYIFQVNKWIEATKRHSTWSKVILDVTEVVEDPSLMALQSLKVGILEKLNLGLVQHQEQTILSVSAPTDMRNHDSHWFCEWVKVRDPVSRRTYIFQVNKWIEATKRHSTWSKVILDVTEVVEDPSLMALQSLKAKPIVRYKVSVYTGSRLSGGTDANVYITLFAEQPGLSSGRRALKRDGRNLFERNNLDEFQIHCIDLGKITRLRIEHDNTSTRTDWFLDKVQTKMQLLESLKSGKPLLVADVVMDDDDDAMVAKSRIIDESCDPPVRMKCPMFITRSNNSVLSRLIEAESIEEQDTKFAPACF</sequence>
<feature type="domain" description="PLAT" evidence="3">
    <location>
        <begin position="741"/>
        <end position="872"/>
    </location>
</feature>
<protein>
    <recommendedName>
        <fullName evidence="3">PLAT domain-containing protein</fullName>
    </recommendedName>
</protein>
<dbReference type="Gene3D" id="2.40.180.10">
    <property type="entry name" value="Catalase core domain"/>
    <property type="match status" value="3"/>
</dbReference>
<evidence type="ECO:0000313" key="5">
    <source>
        <dbReference type="Proteomes" id="UP000054324"/>
    </source>
</evidence>
<dbReference type="PROSITE" id="PS50095">
    <property type="entry name" value="PLAT"/>
    <property type="match status" value="14"/>
</dbReference>
<feature type="domain" description="PLAT" evidence="3">
    <location>
        <begin position="481"/>
        <end position="638"/>
    </location>
</feature>
<feature type="domain" description="PLAT" evidence="3">
    <location>
        <begin position="1456"/>
        <end position="1579"/>
    </location>
</feature>
<dbReference type="Gene3D" id="2.60.60.20">
    <property type="entry name" value="PLAT/LH2 domain"/>
    <property type="match status" value="16"/>
</dbReference>
<dbReference type="EMBL" id="KL596703">
    <property type="protein sequence ID" value="KER28254.1"/>
    <property type="molecule type" value="Genomic_DNA"/>
</dbReference>
<feature type="domain" description="PLAT" evidence="3">
    <location>
        <begin position="341"/>
        <end position="469"/>
    </location>
</feature>
<feature type="domain" description="PLAT" evidence="3">
    <location>
        <begin position="2739"/>
        <end position="2861"/>
    </location>
</feature>
<dbReference type="InterPro" id="IPR036392">
    <property type="entry name" value="PLAT/LH2_dom_sf"/>
</dbReference>
<feature type="domain" description="PLAT" evidence="3">
    <location>
        <begin position="1923"/>
        <end position="2074"/>
    </location>
</feature>
<feature type="domain" description="PLAT" evidence="3">
    <location>
        <begin position="1592"/>
        <end position="1717"/>
    </location>
</feature>
<name>A0A075AG05_OPIVI</name>
<gene>
    <name evidence="4" type="ORF">T265_04858</name>
</gene>
<feature type="compositionally biased region" description="Basic and acidic residues" evidence="2">
    <location>
        <begin position="1227"/>
        <end position="1240"/>
    </location>
</feature>
<accession>A0A075AG05</accession>
<feature type="domain" description="PLAT" evidence="3">
    <location>
        <begin position="2325"/>
        <end position="2450"/>
    </location>
</feature>
<dbReference type="STRING" id="6198.A0A075AG05"/>
<dbReference type="InterPro" id="IPR001024">
    <property type="entry name" value="PLAT/LH2_dom"/>
</dbReference>
<evidence type="ECO:0000256" key="1">
    <source>
        <dbReference type="PROSITE-ProRule" id="PRU00152"/>
    </source>
</evidence>
<evidence type="ECO:0000256" key="2">
    <source>
        <dbReference type="SAM" id="MobiDB-lite"/>
    </source>
</evidence>
<dbReference type="GeneID" id="20319040"/>
<proteinExistence type="predicted"/>
<dbReference type="PANTHER" id="PTHR45901">
    <property type="entry name" value="PROTEIN CBG12474"/>
    <property type="match status" value="1"/>
</dbReference>
<dbReference type="SMART" id="SM00308">
    <property type="entry name" value="LH2"/>
    <property type="match status" value="6"/>
</dbReference>
<dbReference type="SUPFAM" id="SSF49723">
    <property type="entry name" value="Lipase/lipooxygenase domain (PLAT/LH2 domain)"/>
    <property type="match status" value="18"/>
</dbReference>
<organism evidence="4 5">
    <name type="scientific">Opisthorchis viverrini</name>
    <name type="common">Southeast Asian liver fluke</name>
    <dbReference type="NCBI Taxonomy" id="6198"/>
    <lineage>
        <taxon>Eukaryota</taxon>
        <taxon>Metazoa</taxon>
        <taxon>Spiralia</taxon>
        <taxon>Lophotrochozoa</taxon>
        <taxon>Platyhelminthes</taxon>
        <taxon>Trematoda</taxon>
        <taxon>Digenea</taxon>
        <taxon>Opisthorchiida</taxon>
        <taxon>Opisthorchiata</taxon>
        <taxon>Opisthorchiidae</taxon>
        <taxon>Opisthorchis</taxon>
    </lineage>
</organism>
<dbReference type="CDD" id="cd01756">
    <property type="entry name" value="PLAT_repeat"/>
    <property type="match status" value="1"/>
</dbReference>
<reference evidence="4 5" key="1">
    <citation type="submission" date="2013-11" db="EMBL/GenBank/DDBJ databases">
        <title>Opisthorchis viverrini - life in the bile duct.</title>
        <authorList>
            <person name="Young N.D."/>
            <person name="Nagarajan N."/>
            <person name="Lin S.J."/>
            <person name="Korhonen P.K."/>
            <person name="Jex A.R."/>
            <person name="Hall R.S."/>
            <person name="Safavi-Hemami H."/>
            <person name="Kaewkong W."/>
            <person name="Bertrand D."/>
            <person name="Gao S."/>
            <person name="Seet Q."/>
            <person name="Wongkham S."/>
            <person name="Teh B.T."/>
            <person name="Wongkham C."/>
            <person name="Intapan P.M."/>
            <person name="Maleewong W."/>
            <person name="Yang X."/>
            <person name="Hu M."/>
            <person name="Wang Z."/>
            <person name="Hofmann A."/>
            <person name="Sternberg P.W."/>
            <person name="Tan P."/>
            <person name="Wang J."/>
            <person name="Gasser R.B."/>
        </authorList>
    </citation>
    <scope>NUCLEOTIDE SEQUENCE [LARGE SCALE GENOMIC DNA]</scope>
</reference>